<accession>A0A6A6TTX1</accession>
<feature type="compositionally biased region" description="Acidic residues" evidence="1">
    <location>
        <begin position="223"/>
        <end position="235"/>
    </location>
</feature>
<dbReference type="EMBL" id="MU004289">
    <property type="protein sequence ID" value="KAF2662403.1"/>
    <property type="molecule type" value="Genomic_DNA"/>
</dbReference>
<feature type="compositionally biased region" description="Low complexity" evidence="1">
    <location>
        <begin position="11"/>
        <end position="21"/>
    </location>
</feature>
<dbReference type="Pfam" id="PF17110">
    <property type="entry name" value="TFB6"/>
    <property type="match status" value="1"/>
</dbReference>
<dbReference type="GO" id="GO:0005675">
    <property type="term" value="C:transcription factor TFIIH holo complex"/>
    <property type="evidence" value="ECO:0007669"/>
    <property type="project" value="TreeGrafter"/>
</dbReference>
<dbReference type="InterPro" id="IPR031349">
    <property type="entry name" value="Tfb6"/>
</dbReference>
<feature type="region of interest" description="Disordered" evidence="1">
    <location>
        <begin position="194"/>
        <end position="238"/>
    </location>
</feature>
<dbReference type="Proteomes" id="UP000799324">
    <property type="component" value="Unassembled WGS sequence"/>
</dbReference>
<gene>
    <name evidence="2" type="ORF">K491DRAFT_709773</name>
</gene>
<evidence type="ECO:0000256" key="1">
    <source>
        <dbReference type="SAM" id="MobiDB-lite"/>
    </source>
</evidence>
<protein>
    <submittedName>
        <fullName evidence="2">Uncharacterized protein</fullName>
    </submittedName>
</protein>
<feature type="compositionally biased region" description="Acidic residues" evidence="1">
    <location>
        <begin position="195"/>
        <end position="209"/>
    </location>
</feature>
<reference evidence="2" key="1">
    <citation type="journal article" date="2020" name="Stud. Mycol.">
        <title>101 Dothideomycetes genomes: a test case for predicting lifestyles and emergence of pathogens.</title>
        <authorList>
            <person name="Haridas S."/>
            <person name="Albert R."/>
            <person name="Binder M."/>
            <person name="Bloem J."/>
            <person name="Labutti K."/>
            <person name="Salamov A."/>
            <person name="Andreopoulos B."/>
            <person name="Baker S."/>
            <person name="Barry K."/>
            <person name="Bills G."/>
            <person name="Bluhm B."/>
            <person name="Cannon C."/>
            <person name="Castanera R."/>
            <person name="Culley D."/>
            <person name="Daum C."/>
            <person name="Ezra D."/>
            <person name="Gonzalez J."/>
            <person name="Henrissat B."/>
            <person name="Kuo A."/>
            <person name="Liang C."/>
            <person name="Lipzen A."/>
            <person name="Lutzoni F."/>
            <person name="Magnuson J."/>
            <person name="Mondo S."/>
            <person name="Nolan M."/>
            <person name="Ohm R."/>
            <person name="Pangilinan J."/>
            <person name="Park H.-J."/>
            <person name="Ramirez L."/>
            <person name="Alfaro M."/>
            <person name="Sun H."/>
            <person name="Tritt A."/>
            <person name="Yoshinaga Y."/>
            <person name="Zwiers L.-H."/>
            <person name="Turgeon B."/>
            <person name="Goodwin S."/>
            <person name="Spatafora J."/>
            <person name="Crous P."/>
            <person name="Grigoriev I."/>
        </authorList>
    </citation>
    <scope>NUCLEOTIDE SEQUENCE</scope>
    <source>
        <strain evidence="2">CBS 122681</strain>
    </source>
</reference>
<dbReference type="AlphaFoldDB" id="A0A6A6TTX1"/>
<sequence>MSDGPGGILTPPASSVAASAIPPLPRPRRHPLKPGGPKESELIHYLDQGINKVQKRVDNRISKERKKRNSATGTAASVAGYDSFGEVEQDLEGLVDVIWVSGSPNLQIPYLLSIARMVSEYLPLFPFAPHATLRLLGKLDSAFFSLLQGKDTDTGDPLPGFENGWGISTTDKVRLKGIVDCTRVVVVRSLGRENVDEEGEPVDTEDEQMTESGPEDTVKFEGFENDDDDDEEEWTEIQIGKVYERTIGELGDELRGPPIGIITEE</sequence>
<feature type="region of interest" description="Disordered" evidence="1">
    <location>
        <begin position="1"/>
        <end position="38"/>
    </location>
</feature>
<evidence type="ECO:0000313" key="3">
    <source>
        <dbReference type="Proteomes" id="UP000799324"/>
    </source>
</evidence>
<organism evidence="2 3">
    <name type="scientific">Lophiostoma macrostomum CBS 122681</name>
    <dbReference type="NCBI Taxonomy" id="1314788"/>
    <lineage>
        <taxon>Eukaryota</taxon>
        <taxon>Fungi</taxon>
        <taxon>Dikarya</taxon>
        <taxon>Ascomycota</taxon>
        <taxon>Pezizomycotina</taxon>
        <taxon>Dothideomycetes</taxon>
        <taxon>Pleosporomycetidae</taxon>
        <taxon>Pleosporales</taxon>
        <taxon>Lophiostomataceae</taxon>
        <taxon>Lophiostoma</taxon>
    </lineage>
</organism>
<proteinExistence type="predicted"/>
<keyword evidence="3" id="KW-1185">Reference proteome</keyword>
<dbReference type="PANTHER" id="PTHR37781">
    <property type="entry name" value="TFIIH COMPLEX SUBUNIT"/>
    <property type="match status" value="1"/>
</dbReference>
<name>A0A6A6TTX1_9PLEO</name>
<dbReference type="PANTHER" id="PTHR37781:SF1">
    <property type="entry name" value="ADR380WP"/>
    <property type="match status" value="1"/>
</dbReference>
<evidence type="ECO:0000313" key="2">
    <source>
        <dbReference type="EMBL" id="KAF2662403.1"/>
    </source>
</evidence>
<dbReference type="OrthoDB" id="5420410at2759"/>